<dbReference type="InterPro" id="IPR026590">
    <property type="entry name" value="Ssirtuin_cat_dom"/>
</dbReference>
<feature type="binding site" evidence="9">
    <location>
        <position position="317"/>
    </location>
    <ligand>
        <name>Zn(2+)</name>
        <dbReference type="ChEBI" id="CHEBI:29105"/>
    </ligand>
</feature>
<keyword evidence="13" id="KW-1185">Reference proteome</keyword>
<dbReference type="HOGENOM" id="CLU_023643_5_2_1"/>
<evidence type="ECO:0000256" key="4">
    <source>
        <dbReference type="ARBA" id="ARBA00022679"/>
    </source>
</evidence>
<dbReference type="GO" id="GO:0005739">
    <property type="term" value="C:mitochondrion"/>
    <property type="evidence" value="ECO:0007669"/>
    <property type="project" value="UniProtKB-SubCell"/>
</dbReference>
<evidence type="ECO:0000259" key="11">
    <source>
        <dbReference type="PROSITE" id="PS50305"/>
    </source>
</evidence>
<evidence type="ECO:0000256" key="2">
    <source>
        <dbReference type="ARBA" id="ARBA00004173"/>
    </source>
</evidence>
<dbReference type="InterPro" id="IPR026591">
    <property type="entry name" value="Sirtuin_cat_small_dom_sf"/>
</dbReference>
<reference evidence="12 13" key="1">
    <citation type="submission" date="2014-04" db="EMBL/GenBank/DDBJ databases">
        <title>Evolutionary Origins and Diversification of the Mycorrhizal Mutualists.</title>
        <authorList>
            <consortium name="DOE Joint Genome Institute"/>
            <consortium name="Mycorrhizal Genomics Consortium"/>
            <person name="Kohler A."/>
            <person name="Kuo A."/>
            <person name="Nagy L.G."/>
            <person name="Floudas D."/>
            <person name="Copeland A."/>
            <person name="Barry K.W."/>
            <person name="Cichocki N."/>
            <person name="Veneault-Fourrey C."/>
            <person name="LaButti K."/>
            <person name="Lindquist E.A."/>
            <person name="Lipzen A."/>
            <person name="Lundell T."/>
            <person name="Morin E."/>
            <person name="Murat C."/>
            <person name="Riley R."/>
            <person name="Ohm R."/>
            <person name="Sun H."/>
            <person name="Tunlid A."/>
            <person name="Henrissat B."/>
            <person name="Grigoriev I.V."/>
            <person name="Hibbett D.S."/>
            <person name="Martin F."/>
        </authorList>
    </citation>
    <scope>NUCLEOTIDE SEQUENCE [LARGE SCALE GENOMIC DNA]</scope>
    <source>
        <strain evidence="12 13">FD-317 M1</strain>
    </source>
</reference>
<feature type="active site" description="Proton acceptor" evidence="9">
    <location>
        <position position="309"/>
    </location>
</feature>
<dbReference type="OrthoDB" id="420264at2759"/>
<proteinExistence type="inferred from homology"/>
<dbReference type="PROSITE" id="PS50305">
    <property type="entry name" value="SIRTUIN"/>
    <property type="match status" value="1"/>
</dbReference>
<dbReference type="PANTHER" id="PTHR11085">
    <property type="entry name" value="NAD-DEPENDENT PROTEIN DEACYLASE SIRTUIN-5, MITOCHONDRIAL-RELATED"/>
    <property type="match status" value="1"/>
</dbReference>
<feature type="binding site" evidence="9">
    <location>
        <position position="370"/>
    </location>
    <ligand>
        <name>Zn(2+)</name>
        <dbReference type="ChEBI" id="CHEBI:29105"/>
    </ligand>
</feature>
<feature type="compositionally biased region" description="Basic and acidic residues" evidence="10">
    <location>
        <begin position="569"/>
        <end position="580"/>
    </location>
</feature>
<evidence type="ECO:0000256" key="8">
    <source>
        <dbReference type="ARBA" id="ARBA00023128"/>
    </source>
</evidence>
<keyword evidence="4" id="KW-0808">Transferase</keyword>
<dbReference type="GO" id="GO:0005634">
    <property type="term" value="C:nucleus"/>
    <property type="evidence" value="ECO:0007669"/>
    <property type="project" value="TreeGrafter"/>
</dbReference>
<feature type="region of interest" description="Disordered" evidence="10">
    <location>
        <begin position="547"/>
        <end position="580"/>
    </location>
</feature>
<protein>
    <recommendedName>
        <fullName evidence="11">Deacetylase sirtuin-type domain-containing protein</fullName>
    </recommendedName>
</protein>
<dbReference type="Gene3D" id="3.40.50.1220">
    <property type="entry name" value="TPP-binding domain"/>
    <property type="match status" value="1"/>
</dbReference>
<evidence type="ECO:0000313" key="13">
    <source>
        <dbReference type="Proteomes" id="UP000053593"/>
    </source>
</evidence>
<dbReference type="InterPro" id="IPR050134">
    <property type="entry name" value="NAD-dep_sirtuin_deacylases"/>
</dbReference>
<feature type="region of interest" description="Disordered" evidence="10">
    <location>
        <begin position="481"/>
        <end position="505"/>
    </location>
</feature>
<dbReference type="Gene3D" id="3.30.1600.10">
    <property type="entry name" value="SIR2/SIRT2 'Small Domain"/>
    <property type="match status" value="1"/>
</dbReference>
<dbReference type="SUPFAM" id="SSF52467">
    <property type="entry name" value="DHS-like NAD/FAD-binding domain"/>
    <property type="match status" value="1"/>
</dbReference>
<sequence length="580" mass="64783">MSSQISSHILHTHEHTPTLTLPHPVSGSSNSIPSDLLILQVNAFLEAAEDVEVDPETIQELVQLISDKRELPDVVDEPGLESEGNEWLSGEEHLDEDLDISALFADVNDGTWTKEEIREMMHFLKERGMGHFVRKYAINLAIPISKLLLAFGIKLCPELQQTSRSTLVYFLRVAMWKELRIRDKLPQYNTIADAVDLIRNGKRILILTGAGISVSCGIPDFRSRNGLYAQLGDYELDDPQQMFDINYFRENPSVFYSFASQIYPSNFVPSPCHRFIKLIEDKGQLLRNYTQNIDTLETLAGVERVLQCHGSFATASCLLCRRKVPGSEIESDIMRRKVPLCSVCNPLTAVSKNGKKLSKKKAKGEWDSDCEDESDGPTYPPGIMKPDITFFGEKLTDNFDRSLEEDRENVDLLLVIGTSLKVAPVADILSHLPHSVPQILINKTPVKHINPDIILLGNADDIILHLCGALGWDLPPPTALASPARSAERMQPPRGNMKKRPSTGMEDEAEFGIQEPRRVGDSHVWIFPGAEGGKWLSDLERKYTNELVPDSSPMSSAAQTRASTPATADLRREVKKARIE</sequence>
<dbReference type="GO" id="GO:0046872">
    <property type="term" value="F:metal ion binding"/>
    <property type="evidence" value="ECO:0007669"/>
    <property type="project" value="UniProtKB-KW"/>
</dbReference>
<feature type="domain" description="Deacetylase sirtuin-type" evidence="11">
    <location>
        <begin position="184"/>
        <end position="473"/>
    </location>
</feature>
<accession>A0A0D0CWM5</accession>
<dbReference type="Proteomes" id="UP000053593">
    <property type="component" value="Unassembled WGS sequence"/>
</dbReference>
<dbReference type="GO" id="GO:0046970">
    <property type="term" value="F:histone H4K16 deacetylase activity, NAD-dependent"/>
    <property type="evidence" value="ECO:0007669"/>
    <property type="project" value="TreeGrafter"/>
</dbReference>
<dbReference type="AlphaFoldDB" id="A0A0D0CWM5"/>
<dbReference type="InterPro" id="IPR029035">
    <property type="entry name" value="DHS-like_NAD/FAD-binding_dom"/>
</dbReference>
<keyword evidence="5 9" id="KW-0479">Metal-binding</keyword>
<evidence type="ECO:0000256" key="5">
    <source>
        <dbReference type="ARBA" id="ARBA00022723"/>
    </source>
</evidence>
<keyword evidence="8" id="KW-0496">Mitochondrion</keyword>
<gene>
    <name evidence="12" type="ORF">GYMLUDRAFT_244490</name>
</gene>
<evidence type="ECO:0000256" key="9">
    <source>
        <dbReference type="PROSITE-ProRule" id="PRU00236"/>
    </source>
</evidence>
<evidence type="ECO:0000256" key="6">
    <source>
        <dbReference type="ARBA" id="ARBA00022833"/>
    </source>
</evidence>
<keyword evidence="7" id="KW-0520">NAD</keyword>
<name>A0A0D0CWM5_9AGAR</name>
<comment type="subcellular location">
    <subcellularLocation>
        <location evidence="2">Mitochondrion</location>
    </subcellularLocation>
</comment>
<dbReference type="EMBL" id="KN834775">
    <property type="protein sequence ID" value="KIK60503.1"/>
    <property type="molecule type" value="Genomic_DNA"/>
</dbReference>
<evidence type="ECO:0000256" key="7">
    <source>
        <dbReference type="ARBA" id="ARBA00023027"/>
    </source>
</evidence>
<dbReference type="GO" id="GO:0070403">
    <property type="term" value="F:NAD+ binding"/>
    <property type="evidence" value="ECO:0007669"/>
    <property type="project" value="InterPro"/>
</dbReference>
<feature type="compositionally biased region" description="Polar residues" evidence="10">
    <location>
        <begin position="552"/>
        <end position="566"/>
    </location>
</feature>
<dbReference type="PANTHER" id="PTHR11085:SF9">
    <property type="entry name" value="NAD-DEPENDENT PROTEIN DEACETYLASE SIRTUIN-1"/>
    <property type="match status" value="1"/>
</dbReference>
<evidence type="ECO:0000256" key="10">
    <source>
        <dbReference type="SAM" id="MobiDB-lite"/>
    </source>
</evidence>
<dbReference type="InterPro" id="IPR003000">
    <property type="entry name" value="Sirtuin"/>
</dbReference>
<keyword evidence="6 9" id="KW-0862">Zinc</keyword>
<evidence type="ECO:0000313" key="12">
    <source>
        <dbReference type="EMBL" id="KIK60503.1"/>
    </source>
</evidence>
<feature type="binding site" evidence="9">
    <location>
        <position position="341"/>
    </location>
    <ligand>
        <name>Zn(2+)</name>
        <dbReference type="ChEBI" id="CHEBI:29105"/>
    </ligand>
</feature>
<comment type="cofactor">
    <cofactor evidence="1">
        <name>Zn(2+)</name>
        <dbReference type="ChEBI" id="CHEBI:29105"/>
    </cofactor>
</comment>
<dbReference type="Pfam" id="PF02146">
    <property type="entry name" value="SIR2"/>
    <property type="match status" value="1"/>
</dbReference>
<feature type="binding site" evidence="9">
    <location>
        <position position="320"/>
    </location>
    <ligand>
        <name>Zn(2+)</name>
        <dbReference type="ChEBI" id="CHEBI:29105"/>
    </ligand>
</feature>
<evidence type="ECO:0000256" key="3">
    <source>
        <dbReference type="ARBA" id="ARBA00006924"/>
    </source>
</evidence>
<feature type="region of interest" description="Disordered" evidence="10">
    <location>
        <begin position="1"/>
        <end position="26"/>
    </location>
</feature>
<evidence type="ECO:0000256" key="1">
    <source>
        <dbReference type="ARBA" id="ARBA00001947"/>
    </source>
</evidence>
<comment type="similarity">
    <text evidence="3">Belongs to the sirtuin family. Class I subfamily.</text>
</comment>
<organism evidence="12 13">
    <name type="scientific">Collybiopsis luxurians FD-317 M1</name>
    <dbReference type="NCBI Taxonomy" id="944289"/>
    <lineage>
        <taxon>Eukaryota</taxon>
        <taxon>Fungi</taxon>
        <taxon>Dikarya</taxon>
        <taxon>Basidiomycota</taxon>
        <taxon>Agaricomycotina</taxon>
        <taxon>Agaricomycetes</taxon>
        <taxon>Agaricomycetidae</taxon>
        <taxon>Agaricales</taxon>
        <taxon>Marasmiineae</taxon>
        <taxon>Omphalotaceae</taxon>
        <taxon>Collybiopsis</taxon>
        <taxon>Collybiopsis luxurians</taxon>
    </lineage>
</organism>